<evidence type="ECO:0000256" key="6">
    <source>
        <dbReference type="ARBA" id="ARBA00023242"/>
    </source>
</evidence>
<dbReference type="PANTHER" id="PTHR48446:SF1">
    <property type="entry name" value="DNA-DIRECTED RNA POLYMERASE SUBUNIT BETA' N-TERMINAL SECTION"/>
    <property type="match status" value="1"/>
</dbReference>
<accession>H8ZWT6</accession>
<comment type="catalytic activity">
    <reaction evidence="7">
        <text>RNA(n) + a ribonucleoside 5'-triphosphate = RNA(n+1) + diphosphate</text>
        <dbReference type="Rhea" id="RHEA:21248"/>
        <dbReference type="Rhea" id="RHEA-COMP:14527"/>
        <dbReference type="Rhea" id="RHEA-COMP:17342"/>
        <dbReference type="ChEBI" id="CHEBI:33019"/>
        <dbReference type="ChEBI" id="CHEBI:61557"/>
        <dbReference type="ChEBI" id="CHEBI:140395"/>
        <dbReference type="EC" id="2.7.7.6"/>
    </reaction>
</comment>
<dbReference type="GO" id="GO:0003677">
    <property type="term" value="F:DNA binding"/>
    <property type="evidence" value="ECO:0007669"/>
    <property type="project" value="InterPro"/>
</dbReference>
<organism evidence="10">
    <name type="scientific">Collodictyon triciliatum</name>
    <dbReference type="NCBI Taxonomy" id="190325"/>
    <lineage>
        <taxon>Eukaryota</taxon>
        <taxon>CRuMs</taxon>
        <taxon>Collodictyonidae</taxon>
        <taxon>Collodictyon</taxon>
    </lineage>
</organism>
<dbReference type="FunFam" id="1.10.150.390:FF:000004">
    <property type="entry name" value="DNA-directed RNA polymerase subunit"/>
    <property type="match status" value="1"/>
</dbReference>
<dbReference type="AlphaFoldDB" id="H8ZWT6"/>
<keyword evidence="6" id="KW-0539">Nucleus</keyword>
<evidence type="ECO:0000259" key="9">
    <source>
        <dbReference type="Pfam" id="PF04998"/>
    </source>
</evidence>
<keyword evidence="4" id="KW-0862">Zinc</keyword>
<evidence type="ECO:0000256" key="2">
    <source>
        <dbReference type="ARBA" id="ARBA00012418"/>
    </source>
</evidence>
<keyword evidence="5" id="KW-0460">Magnesium</keyword>
<feature type="compositionally biased region" description="Low complexity" evidence="8">
    <location>
        <begin position="124"/>
        <end position="154"/>
    </location>
</feature>
<evidence type="ECO:0000256" key="5">
    <source>
        <dbReference type="ARBA" id="ARBA00022842"/>
    </source>
</evidence>
<evidence type="ECO:0000256" key="8">
    <source>
        <dbReference type="SAM" id="MobiDB-lite"/>
    </source>
</evidence>
<dbReference type="PANTHER" id="PTHR48446">
    <property type="entry name" value="DNA-DIRECTED RNA POLYMERASE SUBUNIT BETA' N-TERMINAL SECTION"/>
    <property type="match status" value="1"/>
</dbReference>
<dbReference type="GO" id="GO:0003899">
    <property type="term" value="F:DNA-directed RNA polymerase activity"/>
    <property type="evidence" value="ECO:0007669"/>
    <property type="project" value="UniProtKB-EC"/>
</dbReference>
<proteinExistence type="evidence at transcript level"/>
<dbReference type="EMBL" id="JN618877">
    <property type="protein sequence ID" value="AFD22719.1"/>
    <property type="molecule type" value="mRNA"/>
</dbReference>
<sequence>MEMQQVLGIEAARSTIMKEIGDVLSNYGIAVDQRHMMLLADVMTYKGEVLGITRFGMAKMKESVLMLASFEKTVDHLFDAAIHGRSDKIVGVSECIILGTPVFIGTGAFKLLYSSNFAVDSTGKSTATASGSSRRASRGAASASAAGTASTSKSPYIANPNHIVRRPKPLVRLSCPLRHLDIFSHA</sequence>
<dbReference type="Gene3D" id="1.10.150.390">
    <property type="match status" value="1"/>
</dbReference>
<dbReference type="InterPro" id="IPR007081">
    <property type="entry name" value="RNA_pol_Rpb1_5"/>
</dbReference>
<dbReference type="GO" id="GO:0006351">
    <property type="term" value="P:DNA-templated transcription"/>
    <property type="evidence" value="ECO:0007669"/>
    <property type="project" value="InterPro"/>
</dbReference>
<dbReference type="SUPFAM" id="SSF64484">
    <property type="entry name" value="beta and beta-prime subunits of DNA dependent RNA-polymerase"/>
    <property type="match status" value="1"/>
</dbReference>
<dbReference type="EC" id="2.7.7.6" evidence="2"/>
<evidence type="ECO:0000313" key="10">
    <source>
        <dbReference type="EMBL" id="AFD22719.1"/>
    </source>
</evidence>
<dbReference type="InterPro" id="IPR015700">
    <property type="entry name" value="RPC1"/>
</dbReference>
<evidence type="ECO:0000256" key="1">
    <source>
        <dbReference type="ARBA" id="ARBA00004123"/>
    </source>
</evidence>
<keyword evidence="3" id="KW-0479">Metal-binding</keyword>
<dbReference type="GO" id="GO:0046872">
    <property type="term" value="F:metal ion binding"/>
    <property type="evidence" value="ECO:0007669"/>
    <property type="project" value="UniProtKB-KW"/>
</dbReference>
<feature type="domain" description="RNA polymerase Rpb1" evidence="9">
    <location>
        <begin position="2"/>
        <end position="64"/>
    </location>
</feature>
<feature type="region of interest" description="Disordered" evidence="8">
    <location>
        <begin position="124"/>
        <end position="161"/>
    </location>
</feature>
<dbReference type="GO" id="GO:0005634">
    <property type="term" value="C:nucleus"/>
    <property type="evidence" value="ECO:0007669"/>
    <property type="project" value="UniProtKB-SubCell"/>
</dbReference>
<evidence type="ECO:0000256" key="4">
    <source>
        <dbReference type="ARBA" id="ARBA00022833"/>
    </source>
</evidence>
<protein>
    <recommendedName>
        <fullName evidence="2">DNA-directed RNA polymerase</fullName>
        <ecNumber evidence="2">2.7.7.6</ecNumber>
    </recommendedName>
</protein>
<name>H8ZWT6_9EUKA</name>
<dbReference type="Pfam" id="PF04998">
    <property type="entry name" value="RNA_pol_Rpb1_5"/>
    <property type="match status" value="1"/>
</dbReference>
<comment type="subcellular location">
    <subcellularLocation>
        <location evidence="1">Nucleus</location>
    </subcellularLocation>
</comment>
<evidence type="ECO:0000256" key="7">
    <source>
        <dbReference type="ARBA" id="ARBA00048552"/>
    </source>
</evidence>
<evidence type="ECO:0000256" key="3">
    <source>
        <dbReference type="ARBA" id="ARBA00022723"/>
    </source>
</evidence>
<reference evidence="10" key="1">
    <citation type="journal article" date="2012" name="Mol. Biol. Evol.">
        <title>Collodictyon--an ancient lineage in the tree of eukaryotes.</title>
        <authorList>
            <person name="Zhao S."/>
            <person name="Burki F."/>
            <person name="Brate J."/>
            <person name="Keeling P.J."/>
            <person name="Klaveness D."/>
            <person name="Shalchian-Tabrizi K."/>
        </authorList>
    </citation>
    <scope>NUCLEOTIDE SEQUENCE</scope>
</reference>